<proteinExistence type="predicted"/>
<name>A0A7S4SXI1_9STRA</name>
<sequence length="533" mass="59566">MGFSLRLHFKKKKNPKKDVAGELDGSAHPKTERRLSLRTFLSPGVQRKRKSVTNFDRVFSGPCAARKEKSNVTMMQRLVTCIRDCLVELDSEDFSDADLEKWAVLIFESMSAPTRMFHGIQHIFDVSHGISKPLPILGAFFHDIIYYTIDGGLSSDQAEVIKGIIDEEEGGVVRLKQNLVLPDGSEEDKLVMAVASIFNIQPGQTLNPFLGLNEFLSAVVAVRCLRDHLPFKDLAVIAACIEATIPFRKPDTHGNTVADNLYNNLKSTNDTFDMQMTQDELVIGVQCAIDLSNRDLDNFATPNHAFFLSNTWNLLHEFNIDLRYTFVYRISSFALAIKKMSTFFANLEADSLYNSFHNVPREEEIERLTMAAKKNIEIASRYLEAKLLAISVLAALAELTGGDAPISLFLGDLPEKNLPNSPGLEDYIQPAPRDTTIRHNTDVYNILERGREGGETQFDLQNSPLAAYLYGVLGEDGLDKSLKYAVCPMDEQNARLLLDSLPRETVTYIATPCAKLAGTRTEKLNQLVAEYSD</sequence>
<protein>
    <submittedName>
        <fullName evidence="1">Uncharacterized protein</fullName>
    </submittedName>
</protein>
<accession>A0A7S4SXI1</accession>
<dbReference type="EMBL" id="HBNS01055676">
    <property type="protein sequence ID" value="CAE4658645.1"/>
    <property type="molecule type" value="Transcribed_RNA"/>
</dbReference>
<organism evidence="1">
    <name type="scientific">Ditylum brightwellii</name>
    <dbReference type="NCBI Taxonomy" id="49249"/>
    <lineage>
        <taxon>Eukaryota</taxon>
        <taxon>Sar</taxon>
        <taxon>Stramenopiles</taxon>
        <taxon>Ochrophyta</taxon>
        <taxon>Bacillariophyta</taxon>
        <taxon>Mediophyceae</taxon>
        <taxon>Lithodesmiophycidae</taxon>
        <taxon>Lithodesmiales</taxon>
        <taxon>Lithodesmiaceae</taxon>
        <taxon>Ditylum</taxon>
    </lineage>
</organism>
<dbReference type="AlphaFoldDB" id="A0A7S4SXI1"/>
<reference evidence="1" key="1">
    <citation type="submission" date="2021-01" db="EMBL/GenBank/DDBJ databases">
        <authorList>
            <person name="Corre E."/>
            <person name="Pelletier E."/>
            <person name="Niang G."/>
            <person name="Scheremetjew M."/>
            <person name="Finn R."/>
            <person name="Kale V."/>
            <person name="Holt S."/>
            <person name="Cochrane G."/>
            <person name="Meng A."/>
            <person name="Brown T."/>
            <person name="Cohen L."/>
        </authorList>
    </citation>
    <scope>NUCLEOTIDE SEQUENCE</scope>
    <source>
        <strain evidence="1">GSO104</strain>
    </source>
</reference>
<gene>
    <name evidence="1" type="ORF">DBRI00130_LOCUS40229</name>
</gene>
<evidence type="ECO:0000313" key="1">
    <source>
        <dbReference type="EMBL" id="CAE4658645.1"/>
    </source>
</evidence>